<dbReference type="EMBL" id="ATLK01000002">
    <property type="protein sequence ID" value="KFF30572.1"/>
    <property type="molecule type" value="Genomic_DNA"/>
</dbReference>
<evidence type="ECO:0000313" key="4">
    <source>
        <dbReference type="Proteomes" id="UP000028730"/>
    </source>
</evidence>
<feature type="compositionally biased region" description="Basic and acidic residues" evidence="1">
    <location>
        <begin position="143"/>
        <end position="168"/>
    </location>
</feature>
<keyword evidence="2" id="KW-1133">Transmembrane helix</keyword>
<evidence type="ECO:0000256" key="2">
    <source>
        <dbReference type="SAM" id="Phobius"/>
    </source>
</evidence>
<evidence type="ECO:0000313" key="3">
    <source>
        <dbReference type="EMBL" id="KFF30572.1"/>
    </source>
</evidence>
<organism evidence="3 4">
    <name type="scientific">Bifidobacterium bombi DSM 19703</name>
    <dbReference type="NCBI Taxonomy" id="1341695"/>
    <lineage>
        <taxon>Bacteria</taxon>
        <taxon>Bacillati</taxon>
        <taxon>Actinomycetota</taxon>
        <taxon>Actinomycetes</taxon>
        <taxon>Bifidobacteriales</taxon>
        <taxon>Bifidobacteriaceae</taxon>
        <taxon>Bifidobacterium</taxon>
    </lineage>
</organism>
<gene>
    <name evidence="3" type="ORF">BBOMB_1432</name>
</gene>
<dbReference type="Proteomes" id="UP000028730">
    <property type="component" value="Unassembled WGS sequence"/>
</dbReference>
<sequence length="233" mass="25152">MDEGKNQRLQPEGAVDSATPYEETPLVGMNVHSSGQVAGESGPYGHRDDSDSAQYSEGPRRPNAGVHAGERSRVARKAVYRRRIAVGASFVVVVLLIVSLTVYFVPSLRRGLFSAVDGAQDNPVVSSSRKVGARKRRMARSADAADRRIEAGASEKRSEESSSKEPRMMKVAGGEVTALPRLTDTDRAAILAKAQEAAVQSGKPRHDYSYCVATRGGGQRSGHIREHHLPYAQ</sequence>
<proteinExistence type="predicted"/>
<name>A0A086BNQ8_9BIFI</name>
<keyword evidence="2" id="KW-0812">Transmembrane</keyword>
<feature type="transmembrane region" description="Helical" evidence="2">
    <location>
        <begin position="84"/>
        <end position="105"/>
    </location>
</feature>
<comment type="caution">
    <text evidence="3">The sequence shown here is derived from an EMBL/GenBank/DDBJ whole genome shotgun (WGS) entry which is preliminary data.</text>
</comment>
<keyword evidence="4" id="KW-1185">Reference proteome</keyword>
<keyword evidence="2" id="KW-0472">Membrane</keyword>
<feature type="region of interest" description="Disordered" evidence="1">
    <location>
        <begin position="1"/>
        <end position="72"/>
    </location>
</feature>
<accession>A0A086BNQ8</accession>
<dbReference type="RefSeq" id="WP_052377575.1">
    <property type="nucleotide sequence ID" value="NZ_ATLK01000002.1"/>
</dbReference>
<dbReference type="AlphaFoldDB" id="A0A086BNQ8"/>
<evidence type="ECO:0000256" key="1">
    <source>
        <dbReference type="SAM" id="MobiDB-lite"/>
    </source>
</evidence>
<feature type="region of interest" description="Disordered" evidence="1">
    <location>
        <begin position="123"/>
        <end position="168"/>
    </location>
</feature>
<protein>
    <submittedName>
        <fullName evidence="3">Uncharacterized protein</fullName>
    </submittedName>
</protein>
<reference evidence="3 4" key="1">
    <citation type="journal article" date="2014" name="Appl. Environ. Microbiol.">
        <title>Genomic encyclopedia of type strains of the genus Bifidobacterium.</title>
        <authorList>
            <person name="Milani C."/>
            <person name="Lugli G.A."/>
            <person name="Duranti S."/>
            <person name="Turroni F."/>
            <person name="Bottacini F."/>
            <person name="Mangifesta M."/>
            <person name="Sanchez B."/>
            <person name="Viappiani A."/>
            <person name="Mancabelli L."/>
            <person name="Taminiau B."/>
            <person name="Delcenserie V."/>
            <person name="Barrangou R."/>
            <person name="Margolles A."/>
            <person name="van Sinderen D."/>
            <person name="Ventura M."/>
        </authorList>
    </citation>
    <scope>NUCLEOTIDE SEQUENCE [LARGE SCALE GENOMIC DNA]</scope>
    <source>
        <strain evidence="3 4">DSM 19703</strain>
    </source>
</reference>